<gene>
    <name evidence="3" type="ORF">KIN20_014222</name>
</gene>
<dbReference type="PANTHER" id="PTHR14247:SF8">
    <property type="entry name" value="RAS-GEF DOMAIN-CONTAINING PROTEIN"/>
    <property type="match status" value="1"/>
</dbReference>
<comment type="caution">
    <text evidence="3">The sequence shown here is derived from an EMBL/GenBank/DDBJ whole genome shotgun (WGS) entry which is preliminary data.</text>
</comment>
<dbReference type="Gene3D" id="1.10.840.10">
    <property type="entry name" value="Ras guanine-nucleotide exchange factors catalytic domain"/>
    <property type="match status" value="1"/>
</dbReference>
<feature type="region of interest" description="Disordered" evidence="1">
    <location>
        <begin position="1"/>
        <end position="56"/>
    </location>
</feature>
<dbReference type="AlphaFoldDB" id="A0AAD5N2Y7"/>
<feature type="compositionally biased region" description="Low complexity" evidence="1">
    <location>
        <begin position="26"/>
        <end position="38"/>
    </location>
</feature>
<dbReference type="Proteomes" id="UP001196413">
    <property type="component" value="Unassembled WGS sequence"/>
</dbReference>
<dbReference type="GO" id="GO:0007264">
    <property type="term" value="P:small GTPase-mediated signal transduction"/>
    <property type="evidence" value="ECO:0007669"/>
    <property type="project" value="InterPro"/>
</dbReference>
<sequence length="274" mass="31198">MQSFFSSLQLPPTPSYSPDVERNRFSGGSSDCDSPDGSVRASRDSGIYSSPSPPDEHHVCLSQVHLMQLKQYLLSKKPDEISLAISHEHAKILHFLEPNEKLECKAKNGLRLILLPSGSSLRRELIERCSLLRFTCLLSILSGSRRDAHVILKKWILTAVSLARHGDAFACSCMAGALSEKPLECVQWFWTLLDAETKKELEMMRNINKSLMKGERLEHHNHTTIIPFLQPILEIMSGSDSNYVDDTSFATEVESLWKWLDRARHWWHGSRRLM</sequence>
<feature type="compositionally biased region" description="Polar residues" evidence="1">
    <location>
        <begin position="1"/>
        <end position="10"/>
    </location>
</feature>
<dbReference type="GO" id="GO:0005085">
    <property type="term" value="F:guanyl-nucleotide exchange factor activity"/>
    <property type="evidence" value="ECO:0007669"/>
    <property type="project" value="InterPro"/>
</dbReference>
<dbReference type="InterPro" id="IPR001895">
    <property type="entry name" value="RASGEF_cat_dom"/>
</dbReference>
<feature type="domain" description="Ras-GEF" evidence="2">
    <location>
        <begin position="93"/>
        <end position="236"/>
    </location>
</feature>
<name>A0AAD5N2Y7_PARTN</name>
<reference evidence="3" key="1">
    <citation type="submission" date="2021-06" db="EMBL/GenBank/DDBJ databases">
        <title>Parelaphostrongylus tenuis whole genome reference sequence.</title>
        <authorList>
            <person name="Garwood T.J."/>
            <person name="Larsen P.A."/>
            <person name="Fountain-Jones N.M."/>
            <person name="Garbe J.R."/>
            <person name="Macchietto M.G."/>
            <person name="Kania S.A."/>
            <person name="Gerhold R.W."/>
            <person name="Richards J.E."/>
            <person name="Wolf T.M."/>
        </authorList>
    </citation>
    <scope>NUCLEOTIDE SEQUENCE</scope>
    <source>
        <strain evidence="3">MNPRO001-30</strain>
        <tissue evidence="3">Meninges</tissue>
    </source>
</reference>
<organism evidence="3 4">
    <name type="scientific">Parelaphostrongylus tenuis</name>
    <name type="common">Meningeal worm</name>
    <dbReference type="NCBI Taxonomy" id="148309"/>
    <lineage>
        <taxon>Eukaryota</taxon>
        <taxon>Metazoa</taxon>
        <taxon>Ecdysozoa</taxon>
        <taxon>Nematoda</taxon>
        <taxon>Chromadorea</taxon>
        <taxon>Rhabditida</taxon>
        <taxon>Rhabditina</taxon>
        <taxon>Rhabditomorpha</taxon>
        <taxon>Strongyloidea</taxon>
        <taxon>Metastrongylidae</taxon>
        <taxon>Parelaphostrongylus</taxon>
    </lineage>
</organism>
<dbReference type="EMBL" id="JAHQIW010002830">
    <property type="protein sequence ID" value="KAJ1356489.1"/>
    <property type="molecule type" value="Genomic_DNA"/>
</dbReference>
<dbReference type="InterPro" id="IPR036964">
    <property type="entry name" value="RASGEF_cat_dom_sf"/>
</dbReference>
<dbReference type="InterPro" id="IPR023578">
    <property type="entry name" value="Ras_GEF_dom_sf"/>
</dbReference>
<accession>A0AAD5N2Y7</accession>
<protein>
    <recommendedName>
        <fullName evidence="2">Ras-GEF domain-containing protein</fullName>
    </recommendedName>
</protein>
<evidence type="ECO:0000256" key="1">
    <source>
        <dbReference type="SAM" id="MobiDB-lite"/>
    </source>
</evidence>
<evidence type="ECO:0000259" key="2">
    <source>
        <dbReference type="Pfam" id="PF00617"/>
    </source>
</evidence>
<dbReference type="PANTHER" id="PTHR14247">
    <property type="entry name" value="BREAST CANCER ANTI-ESTROGEN RESISTANCE PROTEIN 3 HOMOLOG-LIKE PROTEIN"/>
    <property type="match status" value="1"/>
</dbReference>
<evidence type="ECO:0000313" key="4">
    <source>
        <dbReference type="Proteomes" id="UP001196413"/>
    </source>
</evidence>
<evidence type="ECO:0000313" key="3">
    <source>
        <dbReference type="EMBL" id="KAJ1356489.1"/>
    </source>
</evidence>
<dbReference type="Pfam" id="PF00617">
    <property type="entry name" value="RasGEF"/>
    <property type="match status" value="1"/>
</dbReference>
<keyword evidence="4" id="KW-1185">Reference proteome</keyword>
<dbReference type="InterPro" id="IPR051853">
    <property type="entry name" value="SH2-Ras-GEF_adapter"/>
</dbReference>
<dbReference type="SUPFAM" id="SSF48366">
    <property type="entry name" value="Ras GEF"/>
    <property type="match status" value="1"/>
</dbReference>
<proteinExistence type="predicted"/>